<protein>
    <submittedName>
        <fullName evidence="3">Metallophosphoesterase</fullName>
    </submittedName>
</protein>
<dbReference type="InterPro" id="IPR004843">
    <property type="entry name" value="Calcineurin-like_PHP"/>
</dbReference>
<feature type="signal peptide" evidence="1">
    <location>
        <begin position="1"/>
        <end position="24"/>
    </location>
</feature>
<evidence type="ECO:0000256" key="1">
    <source>
        <dbReference type="SAM" id="SignalP"/>
    </source>
</evidence>
<dbReference type="Pfam" id="PF00149">
    <property type="entry name" value="Metallophos"/>
    <property type="match status" value="1"/>
</dbReference>
<dbReference type="EMBL" id="BNCK01000002">
    <property type="protein sequence ID" value="GHF85742.1"/>
    <property type="molecule type" value="Genomic_DNA"/>
</dbReference>
<accession>A0A919EIX9</accession>
<reference evidence="3" key="1">
    <citation type="journal article" date="2014" name="Int. J. Syst. Evol. Microbiol.">
        <title>Complete genome sequence of Corynebacterium casei LMG S-19264T (=DSM 44701T), isolated from a smear-ripened cheese.</title>
        <authorList>
            <consortium name="US DOE Joint Genome Institute (JGI-PGF)"/>
            <person name="Walter F."/>
            <person name="Albersmeier A."/>
            <person name="Kalinowski J."/>
            <person name="Ruckert C."/>
        </authorList>
    </citation>
    <scope>NUCLEOTIDE SEQUENCE</scope>
    <source>
        <strain evidence="3">KCTC 42731</strain>
    </source>
</reference>
<name>A0A919EIX9_9GAMM</name>
<feature type="chain" id="PRO_5038094108" evidence="1">
    <location>
        <begin position="25"/>
        <end position="361"/>
    </location>
</feature>
<comment type="caution">
    <text evidence="3">The sequence shown here is derived from an EMBL/GenBank/DDBJ whole genome shotgun (WGS) entry which is preliminary data.</text>
</comment>
<dbReference type="Proteomes" id="UP000623842">
    <property type="component" value="Unassembled WGS sequence"/>
</dbReference>
<reference evidence="3" key="2">
    <citation type="submission" date="2020-09" db="EMBL/GenBank/DDBJ databases">
        <authorList>
            <person name="Sun Q."/>
            <person name="Kim S."/>
        </authorList>
    </citation>
    <scope>NUCLEOTIDE SEQUENCE</scope>
    <source>
        <strain evidence="3">KCTC 42731</strain>
    </source>
</reference>
<dbReference type="PANTHER" id="PTHR46546:SF4">
    <property type="entry name" value="SHEWANELLA-LIKE PROTEIN PHOSPHATASE 1"/>
    <property type="match status" value="1"/>
</dbReference>
<dbReference type="AlphaFoldDB" id="A0A919EIX9"/>
<feature type="domain" description="Calcineurin-like phosphoesterase" evidence="2">
    <location>
        <begin position="96"/>
        <end position="312"/>
    </location>
</feature>
<keyword evidence="1" id="KW-0732">Signal</keyword>
<evidence type="ECO:0000313" key="4">
    <source>
        <dbReference type="Proteomes" id="UP000623842"/>
    </source>
</evidence>
<dbReference type="PANTHER" id="PTHR46546">
    <property type="entry name" value="SHEWANELLA-LIKE PROTEIN PHOSPHATASE 1"/>
    <property type="match status" value="1"/>
</dbReference>
<dbReference type="InterPro" id="IPR029052">
    <property type="entry name" value="Metallo-depent_PP-like"/>
</dbReference>
<evidence type="ECO:0000259" key="2">
    <source>
        <dbReference type="Pfam" id="PF00149"/>
    </source>
</evidence>
<proteinExistence type="predicted"/>
<dbReference type="GO" id="GO:0016787">
    <property type="term" value="F:hydrolase activity"/>
    <property type="evidence" value="ECO:0007669"/>
    <property type="project" value="InterPro"/>
</dbReference>
<dbReference type="RefSeq" id="WP_189768218.1">
    <property type="nucleotide sequence ID" value="NZ_BNCK01000002.1"/>
</dbReference>
<gene>
    <name evidence="3" type="ORF">GCM10017161_11680</name>
</gene>
<evidence type="ECO:0000313" key="3">
    <source>
        <dbReference type="EMBL" id="GHF85742.1"/>
    </source>
</evidence>
<organism evidence="3 4">
    <name type="scientific">Thalassotalea marina</name>
    <dbReference type="NCBI Taxonomy" id="1673741"/>
    <lineage>
        <taxon>Bacteria</taxon>
        <taxon>Pseudomonadati</taxon>
        <taxon>Pseudomonadota</taxon>
        <taxon>Gammaproteobacteria</taxon>
        <taxon>Alteromonadales</taxon>
        <taxon>Colwelliaceae</taxon>
        <taxon>Thalassotalea</taxon>
    </lineage>
</organism>
<dbReference type="SUPFAM" id="SSF56300">
    <property type="entry name" value="Metallo-dependent phosphatases"/>
    <property type="match status" value="1"/>
</dbReference>
<dbReference type="Gene3D" id="3.60.21.10">
    <property type="match status" value="1"/>
</dbReference>
<keyword evidence="4" id="KW-1185">Reference proteome</keyword>
<sequence length="361" mass="40936">MPFNSRTSFLASLLGLGFCISAQANNIDPEQINDGPYIQAADNNMQVRCVLQGNLVTQLYSKSDLPLTVSDCNYPAKLTSKPALEQKVLEYTTTEKIVAVSDFHGQYDLMHRLLVNNGIIDTASNWTFGKGHFVITGDIFDRGDKVTEILWFLHKLEQQAEEAGGKLHLLLGNHEVMVMNGDLRYLHPKYVEVQQILGETLDKLLTQKTILGAWLRSKPVLVKINNNLFAHGGFHPDLAREKMSLESINRIFKENLVKFELNKPRSEWGNYLHRTNGPIWYRGYFKDNGATSQEIDLLLKHFEVDHLIVGHTSQKQVLTKHQGRVIAIDSSIKRGAYGELLIIENNTKWRATLNGEKIKLD</sequence>